<comment type="similarity">
    <text evidence="11">Belongs to the HAK/KUP transporter (TC 2.A.72) family.</text>
</comment>
<evidence type="ECO:0000313" key="15">
    <source>
        <dbReference type="Proteomes" id="UP000199672"/>
    </source>
</evidence>
<feature type="transmembrane region" description="Helical" evidence="11">
    <location>
        <begin position="96"/>
        <end position="116"/>
    </location>
</feature>
<proteinExistence type="inferred from homology"/>
<dbReference type="STRING" id="739143.SAMN05216297_103189"/>
<evidence type="ECO:0000256" key="8">
    <source>
        <dbReference type="ARBA" id="ARBA00022989"/>
    </source>
</evidence>
<evidence type="ECO:0000313" key="14">
    <source>
        <dbReference type="EMBL" id="SFC94882.1"/>
    </source>
</evidence>
<dbReference type="Proteomes" id="UP000199672">
    <property type="component" value="Unassembled WGS sequence"/>
</dbReference>
<dbReference type="PANTHER" id="PTHR30540:SF83">
    <property type="entry name" value="K+ POTASSIUM TRANSPORTER"/>
    <property type="match status" value="1"/>
</dbReference>
<feature type="transmembrane region" description="Helical" evidence="11">
    <location>
        <begin position="136"/>
        <end position="155"/>
    </location>
</feature>
<reference evidence="15" key="1">
    <citation type="submission" date="2016-10" db="EMBL/GenBank/DDBJ databases">
        <authorList>
            <person name="Varghese N."/>
            <person name="Submissions S."/>
        </authorList>
    </citation>
    <scope>NUCLEOTIDE SEQUENCE [LARGE SCALE GENOMIC DNA]</scope>
    <source>
        <strain evidence="15">CGMCC 1.10370</strain>
    </source>
</reference>
<keyword evidence="8 11" id="KW-1133">Transmembrane helix</keyword>
<evidence type="ECO:0000256" key="4">
    <source>
        <dbReference type="ARBA" id="ARBA00022538"/>
    </source>
</evidence>
<feature type="transmembrane region" description="Helical" evidence="11">
    <location>
        <begin position="338"/>
        <end position="358"/>
    </location>
</feature>
<dbReference type="InterPro" id="IPR053952">
    <property type="entry name" value="K_trans_C"/>
</dbReference>
<feature type="transmembrane region" description="Helical" evidence="11">
    <location>
        <begin position="199"/>
        <end position="221"/>
    </location>
</feature>
<keyword evidence="6 11" id="KW-0769">Symport</keyword>
<keyword evidence="2 11" id="KW-0813">Transport</keyword>
<evidence type="ECO:0000256" key="5">
    <source>
        <dbReference type="ARBA" id="ARBA00022692"/>
    </source>
</evidence>
<keyword evidence="7 11" id="KW-0630">Potassium</keyword>
<dbReference type="PANTHER" id="PTHR30540">
    <property type="entry name" value="OSMOTIC STRESS POTASSIUM TRANSPORTER"/>
    <property type="match status" value="1"/>
</dbReference>
<feature type="transmembrane region" description="Helical" evidence="11">
    <location>
        <begin position="49"/>
        <end position="75"/>
    </location>
</feature>
<accession>A0A1I1NCA9</accession>
<evidence type="ECO:0000256" key="6">
    <source>
        <dbReference type="ARBA" id="ARBA00022847"/>
    </source>
</evidence>
<feature type="transmembrane region" description="Helical" evidence="11">
    <location>
        <begin position="396"/>
        <end position="418"/>
    </location>
</feature>
<dbReference type="Pfam" id="PF02705">
    <property type="entry name" value="K_trans"/>
    <property type="match status" value="1"/>
</dbReference>
<dbReference type="HAMAP" id="MF_01522">
    <property type="entry name" value="Kup"/>
    <property type="match status" value="1"/>
</dbReference>
<evidence type="ECO:0000256" key="2">
    <source>
        <dbReference type="ARBA" id="ARBA00022448"/>
    </source>
</evidence>
<keyword evidence="9 11" id="KW-0406">Ion transport</keyword>
<organism evidence="14 15">
    <name type="scientific">Flavobacterium phragmitis</name>
    <dbReference type="NCBI Taxonomy" id="739143"/>
    <lineage>
        <taxon>Bacteria</taxon>
        <taxon>Pseudomonadati</taxon>
        <taxon>Bacteroidota</taxon>
        <taxon>Flavobacteriia</taxon>
        <taxon>Flavobacteriales</taxon>
        <taxon>Flavobacteriaceae</taxon>
        <taxon>Flavobacterium</taxon>
    </lineage>
</organism>
<gene>
    <name evidence="11" type="primary">kup</name>
    <name evidence="14" type="ORF">SAMN05216297_103189</name>
</gene>
<evidence type="ECO:0000259" key="13">
    <source>
        <dbReference type="Pfam" id="PF22776"/>
    </source>
</evidence>
<keyword evidence="15" id="KW-1185">Reference proteome</keyword>
<evidence type="ECO:0000256" key="10">
    <source>
        <dbReference type="ARBA" id="ARBA00023136"/>
    </source>
</evidence>
<comment type="catalytic activity">
    <reaction evidence="11">
        <text>K(+)(in) + H(+)(in) = K(+)(out) + H(+)(out)</text>
        <dbReference type="Rhea" id="RHEA:28490"/>
        <dbReference type="ChEBI" id="CHEBI:15378"/>
        <dbReference type="ChEBI" id="CHEBI:29103"/>
    </reaction>
</comment>
<feature type="transmembrane region" description="Helical" evidence="11">
    <location>
        <begin position="288"/>
        <end position="317"/>
    </location>
</feature>
<dbReference type="EMBL" id="FOMH01000003">
    <property type="protein sequence ID" value="SFC94882.1"/>
    <property type="molecule type" value="Genomic_DNA"/>
</dbReference>
<feature type="transmembrane region" description="Helical" evidence="11">
    <location>
        <begin position="167"/>
        <end position="187"/>
    </location>
</feature>
<feature type="domain" description="K+ potassium transporter C-terminal" evidence="13">
    <location>
        <begin position="479"/>
        <end position="635"/>
    </location>
</feature>
<keyword evidence="4 11" id="KW-0633">Potassium transport</keyword>
<feature type="transmembrane region" description="Helical" evidence="11">
    <location>
        <begin position="242"/>
        <end position="263"/>
    </location>
</feature>
<dbReference type="InterPro" id="IPR003855">
    <property type="entry name" value="K+_transporter"/>
</dbReference>
<feature type="domain" description="K+ potassium transporter integral membrane" evidence="12">
    <location>
        <begin position="18"/>
        <end position="455"/>
    </location>
</feature>
<feature type="transmembrane region" description="Helical" evidence="11">
    <location>
        <begin position="12"/>
        <end position="29"/>
    </location>
</feature>
<comment type="function">
    <text evidence="11">Transport of potassium into the cell. Likely operates as a K(+):H(+) symporter.</text>
</comment>
<keyword evidence="3 11" id="KW-1003">Cell membrane</keyword>
<comment type="subcellular location">
    <subcellularLocation>
        <location evidence="11">Cell membrane</location>
        <topology evidence="11">Multi-pass membrane protein</topology>
    </subcellularLocation>
    <subcellularLocation>
        <location evidence="1">Membrane</location>
        <topology evidence="1">Multi-pass membrane protein</topology>
    </subcellularLocation>
</comment>
<dbReference type="Pfam" id="PF22776">
    <property type="entry name" value="K_trans_C"/>
    <property type="match status" value="1"/>
</dbReference>
<dbReference type="GO" id="GO:0015079">
    <property type="term" value="F:potassium ion transmembrane transporter activity"/>
    <property type="evidence" value="ECO:0007669"/>
    <property type="project" value="UniProtKB-UniRule"/>
</dbReference>
<sequence>MSASHKNLHSKLSIGGLLITLGIIYGDIGTSPLYVMKAILGDHTINADIVLGGISCVFWTLTLQTTIKYVLITLSADNHGEGGIFALYALVKKTKIQWLIVPAIIGGSALLADGIITPPISISSAVEGIRAFYPTMQTQTIVYIVISILFVLFTIQQFGTKLVGKFFAPMMLIWFAMLGTLGTIQVLNYPEVIKAINPYYAYHLLSIHPDGFFVLGFVFLCTTGAEALYSDMGHCGRKNIRISWMFVKATLVLNYFGQAAYLIHHEGSTLQQLGGENGNPFYLIMPHWFLPFGIVVATLAAVIASQALISGSFTLINEAMRLNFWPKVKIKYPTEVKGQLYIPSINWLLFFGCVGIVLHFEKSGNMEHAYGLAIILCMIMTTILLNYYLIMKRVKLYFMVPLITIYLLIEFSFLFANITKFAEGGYVTLIIASMLISVMTIWYLAKKINKNYTKVVKVDDYKQVLVELSQDLSIPKYATHLVYMTNANRVDELEEKIIYSILQKRPKRADIYWFVHVNILTEPYKTQYKVTEIAKDDIYRIDFNLGFREPTKINLMFREVIKDMVKRGEVDITSRYESLNKNNIIGDFKFVLSEKFLSNDNDLRWHENIIMNSYFFIKKLSLSEERAFGLDSSSVKIEKFPMVLHAPENIGLTRIIVKKENEPNDDYQKSAESNIDNKKDIKNIDSEEKFPNSKSNVEGFYTKEYFDERYSEEIIDKEMLDGALKMIESYFIDNKIERKIEQPINHPLNLDQAEYSKGSPLPFILYCQALGFDETNVTLMFSFAISDYLIKNYNFKLYKDHTPEFPLRGMTLKYDHNGYVLSLYPYEYSQKVVQENSRFEDLITRIETNIANAPNIDDFIK</sequence>
<feature type="transmembrane region" description="Helical" evidence="11">
    <location>
        <begin position="370"/>
        <end position="389"/>
    </location>
</feature>
<evidence type="ECO:0000256" key="7">
    <source>
        <dbReference type="ARBA" id="ARBA00022958"/>
    </source>
</evidence>
<evidence type="ECO:0000256" key="1">
    <source>
        <dbReference type="ARBA" id="ARBA00004141"/>
    </source>
</evidence>
<evidence type="ECO:0000256" key="11">
    <source>
        <dbReference type="HAMAP-Rule" id="MF_01522"/>
    </source>
</evidence>
<evidence type="ECO:0000256" key="9">
    <source>
        <dbReference type="ARBA" id="ARBA00023065"/>
    </source>
</evidence>
<dbReference type="GO" id="GO:0015293">
    <property type="term" value="F:symporter activity"/>
    <property type="evidence" value="ECO:0007669"/>
    <property type="project" value="UniProtKB-UniRule"/>
</dbReference>
<dbReference type="AlphaFoldDB" id="A0A1I1NCA9"/>
<name>A0A1I1NCA9_9FLAO</name>
<keyword evidence="5 11" id="KW-0812">Transmembrane</keyword>
<evidence type="ECO:0000259" key="12">
    <source>
        <dbReference type="Pfam" id="PF02705"/>
    </source>
</evidence>
<feature type="transmembrane region" description="Helical" evidence="11">
    <location>
        <begin position="424"/>
        <end position="445"/>
    </location>
</feature>
<dbReference type="InterPro" id="IPR023051">
    <property type="entry name" value="Kup"/>
</dbReference>
<keyword evidence="10 11" id="KW-0472">Membrane</keyword>
<protein>
    <recommendedName>
        <fullName evidence="11">Probable potassium transport system protein Kup</fullName>
    </recommendedName>
</protein>
<evidence type="ECO:0000256" key="3">
    <source>
        <dbReference type="ARBA" id="ARBA00022475"/>
    </source>
</evidence>
<dbReference type="InterPro" id="IPR053951">
    <property type="entry name" value="K_trans_N"/>
</dbReference>
<dbReference type="GO" id="GO:0005886">
    <property type="term" value="C:plasma membrane"/>
    <property type="evidence" value="ECO:0007669"/>
    <property type="project" value="UniProtKB-SubCell"/>
</dbReference>